<comment type="caution">
    <text evidence="2">The sequence shown here is derived from an EMBL/GenBank/DDBJ whole genome shotgun (WGS) entry which is preliminary data.</text>
</comment>
<evidence type="ECO:0000313" key="2">
    <source>
        <dbReference type="EMBL" id="MFD2603337.1"/>
    </source>
</evidence>
<organism evidence="2 3">
    <name type="scientific">Flavobacterium suzhouense</name>
    <dbReference type="NCBI Taxonomy" id="1529638"/>
    <lineage>
        <taxon>Bacteria</taxon>
        <taxon>Pseudomonadati</taxon>
        <taxon>Bacteroidota</taxon>
        <taxon>Flavobacteriia</taxon>
        <taxon>Flavobacteriales</taxon>
        <taxon>Flavobacteriaceae</taxon>
        <taxon>Flavobacterium</taxon>
    </lineage>
</organism>
<dbReference type="EMBL" id="JBHUMD010000028">
    <property type="protein sequence ID" value="MFD2603337.1"/>
    <property type="molecule type" value="Genomic_DNA"/>
</dbReference>
<protein>
    <submittedName>
        <fullName evidence="2">DUF1737 domain-containing protein</fullName>
    </submittedName>
</protein>
<dbReference type="InterPro" id="IPR013619">
    <property type="entry name" value="DUF1737"/>
</dbReference>
<feature type="domain" description="DUF1737" evidence="1">
    <location>
        <begin position="4"/>
        <end position="53"/>
    </location>
</feature>
<reference evidence="3" key="1">
    <citation type="journal article" date="2019" name="Int. J. Syst. Evol. Microbiol.">
        <title>The Global Catalogue of Microorganisms (GCM) 10K type strain sequencing project: providing services to taxonomists for standard genome sequencing and annotation.</title>
        <authorList>
            <consortium name="The Broad Institute Genomics Platform"/>
            <consortium name="The Broad Institute Genome Sequencing Center for Infectious Disease"/>
            <person name="Wu L."/>
            <person name="Ma J."/>
        </authorList>
    </citation>
    <scope>NUCLEOTIDE SEQUENCE [LARGE SCALE GENOMIC DNA]</scope>
    <source>
        <strain evidence="3">KCTC 42107</strain>
    </source>
</reference>
<dbReference type="Proteomes" id="UP001597480">
    <property type="component" value="Unassembled WGS sequence"/>
</dbReference>
<evidence type="ECO:0000313" key="3">
    <source>
        <dbReference type="Proteomes" id="UP001597480"/>
    </source>
</evidence>
<proteinExistence type="predicted"/>
<dbReference type="RefSeq" id="WP_379822074.1">
    <property type="nucleotide sequence ID" value="NZ_JBHUMD010000028.1"/>
</dbReference>
<gene>
    <name evidence="2" type="ORF">ACFSR3_14835</name>
</gene>
<evidence type="ECO:0000259" key="1">
    <source>
        <dbReference type="Pfam" id="PF08410"/>
    </source>
</evidence>
<name>A0ABW5NZM7_9FLAO</name>
<dbReference type="Pfam" id="PF08410">
    <property type="entry name" value="DUF1737"/>
    <property type="match status" value="1"/>
</dbReference>
<sequence>MKKMDGYKLLSAETIYELEMEVSKLISHGWSAFESPVISRTNDDNVYFYQAVVRYLE</sequence>
<keyword evidence="3" id="KW-1185">Reference proteome</keyword>
<accession>A0ABW5NZM7</accession>